<accession>A0ABT6XAV2</accession>
<evidence type="ECO:0000313" key="4">
    <source>
        <dbReference type="Proteomes" id="UP001431902"/>
    </source>
</evidence>
<dbReference type="RefSeq" id="WP_283225411.1">
    <property type="nucleotide sequence ID" value="NZ_JASGBH010000012.1"/>
</dbReference>
<comment type="similarity">
    <text evidence="1">Belongs to the metallophosphoesterase superfamily. YfcE family.</text>
</comment>
<dbReference type="CDD" id="cd00838">
    <property type="entry name" value="MPP_superfamily"/>
    <property type="match status" value="1"/>
</dbReference>
<dbReference type="InterPro" id="IPR024654">
    <property type="entry name" value="Calcineurin-like_PHP_lpxH"/>
</dbReference>
<proteinExistence type="inferred from homology"/>
<keyword evidence="4" id="KW-1185">Reference proteome</keyword>
<name>A0ABT6XAV2_9BURK</name>
<feature type="domain" description="Calcineurin-like phosphoesterase" evidence="2">
    <location>
        <begin position="1"/>
        <end position="211"/>
    </location>
</feature>
<evidence type="ECO:0000259" key="2">
    <source>
        <dbReference type="Pfam" id="PF12850"/>
    </source>
</evidence>
<comment type="caution">
    <text evidence="3">The sequence shown here is derived from an EMBL/GenBank/DDBJ whole genome shotgun (WGS) entry which is preliminary data.</text>
</comment>
<dbReference type="PIRSF" id="PIRSF000883">
    <property type="entry name" value="Pesterase_MJ0912"/>
    <property type="match status" value="1"/>
</dbReference>
<reference evidence="3" key="1">
    <citation type="submission" date="2023-05" db="EMBL/GenBank/DDBJ databases">
        <title>Limnohabitans sp. strain HM2-2 Genome sequencing and assembly.</title>
        <authorList>
            <person name="Jung Y."/>
        </authorList>
    </citation>
    <scope>NUCLEOTIDE SEQUENCE</scope>
    <source>
        <strain evidence="3">HM2-2</strain>
    </source>
</reference>
<gene>
    <name evidence="3" type="ORF">QLQ16_14610</name>
</gene>
<dbReference type="Proteomes" id="UP001431902">
    <property type="component" value="Unassembled WGS sequence"/>
</dbReference>
<evidence type="ECO:0000256" key="1">
    <source>
        <dbReference type="ARBA" id="ARBA00008950"/>
    </source>
</evidence>
<sequence length="252" mass="27096">MRLALISDIHANRQALQACLAHARQQGVDQFAFLGDLVGYGGEPVAVLDTVMALAAQGAWVLQGNHDAMALNPPAAQGGEATQGSQGAEWTHAQLGAEHQAFLAALPLTIQREALLLVHASADQPATWRYVDSERAAGHCLDAAQAQGAAHVLVGHVHHQTLYYQGAGRLLMRFEPKPGLAVPMSPHRPLVACVGSCGQPRDGDPRAMYTVYDLGARKITFYRVPYNHTEAAAAIRQAGMPEFFAQRLERGR</sequence>
<dbReference type="InterPro" id="IPR011152">
    <property type="entry name" value="Pesterase_MJ0912"/>
</dbReference>
<dbReference type="Gene3D" id="3.60.21.10">
    <property type="match status" value="1"/>
</dbReference>
<dbReference type="EMBL" id="JASGBH010000012">
    <property type="protein sequence ID" value="MDI9235069.1"/>
    <property type="molecule type" value="Genomic_DNA"/>
</dbReference>
<protein>
    <submittedName>
        <fullName evidence="3">Metallophosphoesterase family protein</fullName>
    </submittedName>
</protein>
<dbReference type="Pfam" id="PF12850">
    <property type="entry name" value="Metallophos_2"/>
    <property type="match status" value="1"/>
</dbReference>
<dbReference type="InterPro" id="IPR029052">
    <property type="entry name" value="Metallo-depent_PP-like"/>
</dbReference>
<dbReference type="PANTHER" id="PTHR42850:SF2">
    <property type="entry name" value="BLL5683 PROTEIN"/>
    <property type="match status" value="1"/>
</dbReference>
<dbReference type="PANTHER" id="PTHR42850">
    <property type="entry name" value="METALLOPHOSPHOESTERASE"/>
    <property type="match status" value="1"/>
</dbReference>
<dbReference type="InterPro" id="IPR050126">
    <property type="entry name" value="Ap4A_hydrolase"/>
</dbReference>
<evidence type="ECO:0000313" key="3">
    <source>
        <dbReference type="EMBL" id="MDI9235069.1"/>
    </source>
</evidence>
<dbReference type="SUPFAM" id="SSF56300">
    <property type="entry name" value="Metallo-dependent phosphatases"/>
    <property type="match status" value="1"/>
</dbReference>
<organism evidence="3 4">
    <name type="scientific">Limnohabitans lacus</name>
    <dbReference type="NCBI Taxonomy" id="3045173"/>
    <lineage>
        <taxon>Bacteria</taxon>
        <taxon>Pseudomonadati</taxon>
        <taxon>Pseudomonadota</taxon>
        <taxon>Betaproteobacteria</taxon>
        <taxon>Burkholderiales</taxon>
        <taxon>Comamonadaceae</taxon>
        <taxon>Limnohabitans</taxon>
    </lineage>
</organism>